<dbReference type="PANTHER" id="PTHR46163:SF5">
    <property type="entry name" value="TYROSINE-PROTEIN PHOSPHATASE"/>
    <property type="match status" value="1"/>
</dbReference>
<feature type="domain" description="Tyrosine-protein phosphatase" evidence="2">
    <location>
        <begin position="34"/>
        <end position="275"/>
    </location>
</feature>
<dbReference type="PROSITE" id="PS00383">
    <property type="entry name" value="TYR_PHOSPHATASE_1"/>
    <property type="match status" value="1"/>
</dbReference>
<dbReference type="SUPFAM" id="SSF52799">
    <property type="entry name" value="(Phosphotyrosine protein) phosphatases II"/>
    <property type="match status" value="1"/>
</dbReference>
<dbReference type="SMART" id="SM00194">
    <property type="entry name" value="PTPc"/>
    <property type="match status" value="1"/>
</dbReference>
<evidence type="ECO:0000256" key="1">
    <source>
        <dbReference type="SAM" id="Phobius"/>
    </source>
</evidence>
<evidence type="ECO:0000313" key="4">
    <source>
        <dbReference type="Proteomes" id="UP000050640"/>
    </source>
</evidence>
<keyword evidence="1" id="KW-0812">Transmembrane</keyword>
<protein>
    <submittedName>
        <fullName evidence="5">Tyrosine-protein phosphatase domain-containing protein</fullName>
    </submittedName>
</protein>
<evidence type="ECO:0000313" key="5">
    <source>
        <dbReference type="WBParaSite" id="EEL_0000356201-mRNA-1"/>
    </source>
</evidence>
<proteinExistence type="predicted"/>
<keyword evidence="1" id="KW-0472">Membrane</keyword>
<dbReference type="InterPro" id="IPR052782">
    <property type="entry name" value="Oocyte-zygote_transition_reg"/>
</dbReference>
<dbReference type="InterPro" id="IPR029021">
    <property type="entry name" value="Prot-tyrosine_phosphatase-like"/>
</dbReference>
<dbReference type="Proteomes" id="UP000050640">
    <property type="component" value="Unplaced"/>
</dbReference>
<dbReference type="InterPro" id="IPR000387">
    <property type="entry name" value="Tyr_Pase_dom"/>
</dbReference>
<dbReference type="SMART" id="SM00404">
    <property type="entry name" value="PTPc_motif"/>
    <property type="match status" value="1"/>
</dbReference>
<dbReference type="InterPro" id="IPR000242">
    <property type="entry name" value="PTP_cat"/>
</dbReference>
<organism evidence="4 5">
    <name type="scientific">Elaeophora elaphi</name>
    <dbReference type="NCBI Taxonomy" id="1147741"/>
    <lineage>
        <taxon>Eukaryota</taxon>
        <taxon>Metazoa</taxon>
        <taxon>Ecdysozoa</taxon>
        <taxon>Nematoda</taxon>
        <taxon>Chromadorea</taxon>
        <taxon>Rhabditida</taxon>
        <taxon>Spirurina</taxon>
        <taxon>Spiruromorpha</taxon>
        <taxon>Filarioidea</taxon>
        <taxon>Onchocercidae</taxon>
        <taxon>Elaeophora</taxon>
    </lineage>
</organism>
<dbReference type="PANTHER" id="PTHR46163">
    <property type="entry name" value="TYROSINE-PROTEIN PHOSPHATASE-RELATED"/>
    <property type="match status" value="1"/>
</dbReference>
<sequence length="292" mass="33991">MLSKGVKGLNDEFIALCLFNFPSFPAYKKFCSGRNRYRNVVCLDHSRVKLNNHPTRNDYIHANYVSTPFSERRFICTQAPLDCTTFDFWFMIIQEKVRYIIMLTNFTEKGYTKSTLYFPFEANKTENYNGITVKCITVCLKFEILVSMNFIQQLNTLTLFISRSLVIEWPGVQSMLVTHLHWIDWPDHGIPNSYACPLLLLKMVRISSTPIVLHCSAGIGRTGCLVLIELVLEKLLCKQICSDMSLMLIELRRQRANLVQNNIVLLFLINIFKVFLKHFLFFEIKTEKKKTS</sequence>
<dbReference type="GO" id="GO:0004725">
    <property type="term" value="F:protein tyrosine phosphatase activity"/>
    <property type="evidence" value="ECO:0007669"/>
    <property type="project" value="InterPro"/>
</dbReference>
<feature type="transmembrane region" description="Helical" evidence="1">
    <location>
        <begin position="263"/>
        <end position="282"/>
    </location>
</feature>
<dbReference type="PRINTS" id="PR00700">
    <property type="entry name" value="PRTYPHPHTASE"/>
</dbReference>
<reference evidence="5" key="1">
    <citation type="submission" date="2017-02" db="UniProtKB">
        <authorList>
            <consortium name="WormBaseParasite"/>
        </authorList>
    </citation>
    <scope>IDENTIFICATION</scope>
</reference>
<keyword evidence="1" id="KW-1133">Transmembrane helix</keyword>
<accession>A0A0R3RPN3</accession>
<evidence type="ECO:0000259" key="2">
    <source>
        <dbReference type="PROSITE" id="PS50055"/>
    </source>
</evidence>
<feature type="domain" description="Tyrosine specific protein phosphatases" evidence="3">
    <location>
        <begin position="210"/>
        <end position="261"/>
    </location>
</feature>
<dbReference type="AlphaFoldDB" id="A0A0R3RPN3"/>
<dbReference type="PROSITE" id="PS50055">
    <property type="entry name" value="TYR_PHOSPHATASE_PTP"/>
    <property type="match status" value="1"/>
</dbReference>
<evidence type="ECO:0000259" key="3">
    <source>
        <dbReference type="PROSITE" id="PS50056"/>
    </source>
</evidence>
<dbReference type="STRING" id="1147741.A0A0R3RPN3"/>
<dbReference type="PROSITE" id="PS50056">
    <property type="entry name" value="TYR_PHOSPHATASE_2"/>
    <property type="match status" value="1"/>
</dbReference>
<dbReference type="CDD" id="cd00047">
    <property type="entry name" value="PTPc"/>
    <property type="match status" value="1"/>
</dbReference>
<name>A0A0R3RPN3_9BILA</name>
<dbReference type="InterPro" id="IPR003595">
    <property type="entry name" value="Tyr_Pase_cat"/>
</dbReference>
<dbReference type="WBParaSite" id="EEL_0000356201-mRNA-1">
    <property type="protein sequence ID" value="EEL_0000356201-mRNA-1"/>
    <property type="gene ID" value="EEL_0000356201"/>
</dbReference>
<dbReference type="InterPro" id="IPR016130">
    <property type="entry name" value="Tyr_Pase_AS"/>
</dbReference>
<dbReference type="Pfam" id="PF00102">
    <property type="entry name" value="Y_phosphatase"/>
    <property type="match status" value="1"/>
</dbReference>
<keyword evidence="4" id="KW-1185">Reference proteome</keyword>
<dbReference type="Gene3D" id="3.90.190.10">
    <property type="entry name" value="Protein tyrosine phosphatase superfamily"/>
    <property type="match status" value="1"/>
</dbReference>